<comment type="caution">
    <text evidence="1">The sequence shown here is derived from an EMBL/GenBank/DDBJ whole genome shotgun (WGS) entry which is preliminary data.</text>
</comment>
<dbReference type="SUPFAM" id="SSF52047">
    <property type="entry name" value="RNI-like"/>
    <property type="match status" value="1"/>
</dbReference>
<accession>A0ABR3JNF9</accession>
<organism evidence="1 2">
    <name type="scientific">Hohenbuehelia grisea</name>
    <dbReference type="NCBI Taxonomy" id="104357"/>
    <lineage>
        <taxon>Eukaryota</taxon>
        <taxon>Fungi</taxon>
        <taxon>Dikarya</taxon>
        <taxon>Basidiomycota</taxon>
        <taxon>Agaricomycotina</taxon>
        <taxon>Agaricomycetes</taxon>
        <taxon>Agaricomycetidae</taxon>
        <taxon>Agaricales</taxon>
        <taxon>Pleurotineae</taxon>
        <taxon>Pleurotaceae</taxon>
        <taxon>Hohenbuehelia</taxon>
    </lineage>
</organism>
<dbReference type="EMBL" id="JASNQZ010000006">
    <property type="protein sequence ID" value="KAL0957000.1"/>
    <property type="molecule type" value="Genomic_DNA"/>
</dbReference>
<gene>
    <name evidence="1" type="ORF">HGRIS_003101</name>
</gene>
<protein>
    <submittedName>
        <fullName evidence="1">Uncharacterized protein</fullName>
    </submittedName>
</protein>
<proteinExistence type="predicted"/>
<name>A0ABR3JNF9_9AGAR</name>
<evidence type="ECO:0000313" key="2">
    <source>
        <dbReference type="Proteomes" id="UP001556367"/>
    </source>
</evidence>
<sequence length="286" mass="32653">MTMPGILEQTGNMDDFAEVLKLATNGGTYTYKSAHPGFTRTRKEDAYHFFSRICPLPRQLRRIASSYYLEACVNLQSLFISGPDPTGSVVPHGPPVILKKLINFCISGQREVTNDIVPRITAPSLRGLKLHPWPILRDAVHDDTLLRFIRRSNCKLESLNVHASVENKLFLELLSLISATIVNFMICFYPFIRPDILEVFTPDPGSTDTSKWPFPSLEWLEFHQCLQAPDGALGRMLEARCETKRMKLWLVMDKKHVDRHPKDFETIGQLESLRKLQFRLIAAESQ</sequence>
<reference evidence="2" key="1">
    <citation type="submission" date="2024-06" db="EMBL/GenBank/DDBJ databases">
        <title>Multi-omics analyses provide insights into the biosynthesis of the anticancer antibiotic pleurotin in Hohenbuehelia grisea.</title>
        <authorList>
            <person name="Weaver J.A."/>
            <person name="Alberti F."/>
        </authorList>
    </citation>
    <scope>NUCLEOTIDE SEQUENCE [LARGE SCALE GENOMIC DNA]</scope>
    <source>
        <strain evidence="2">T-177</strain>
    </source>
</reference>
<keyword evidence="2" id="KW-1185">Reference proteome</keyword>
<dbReference type="Proteomes" id="UP001556367">
    <property type="component" value="Unassembled WGS sequence"/>
</dbReference>
<evidence type="ECO:0000313" key="1">
    <source>
        <dbReference type="EMBL" id="KAL0957000.1"/>
    </source>
</evidence>